<gene>
    <name evidence="2" type="ORF">Tco_0749105</name>
</gene>
<dbReference type="EMBL" id="BQNB010010833">
    <property type="protein sequence ID" value="GJS82564.1"/>
    <property type="molecule type" value="Genomic_DNA"/>
</dbReference>
<proteinExistence type="predicted"/>
<feature type="region of interest" description="Disordered" evidence="1">
    <location>
        <begin position="87"/>
        <end position="178"/>
    </location>
</feature>
<accession>A0ABQ4YXH2</accession>
<reference evidence="2" key="2">
    <citation type="submission" date="2022-01" db="EMBL/GenBank/DDBJ databases">
        <authorList>
            <person name="Yamashiro T."/>
            <person name="Shiraishi A."/>
            <person name="Satake H."/>
            <person name="Nakayama K."/>
        </authorList>
    </citation>
    <scope>NUCLEOTIDE SEQUENCE</scope>
</reference>
<protein>
    <submittedName>
        <fullName evidence="2">Uncharacterized protein</fullName>
    </submittedName>
</protein>
<dbReference type="Proteomes" id="UP001151760">
    <property type="component" value="Unassembled WGS sequence"/>
</dbReference>
<evidence type="ECO:0000313" key="3">
    <source>
        <dbReference type="Proteomes" id="UP001151760"/>
    </source>
</evidence>
<evidence type="ECO:0000256" key="1">
    <source>
        <dbReference type="SAM" id="MobiDB-lite"/>
    </source>
</evidence>
<feature type="compositionally biased region" description="Basic and acidic residues" evidence="1">
    <location>
        <begin position="148"/>
        <end position="165"/>
    </location>
</feature>
<sequence>MYRVVVLGNQSIGEGSGSVSESYGNVTEGQSVQGRRTKHSTIHHDSFVPISASAVITLEVDAPYRSVVPSVRTKRKLMYDSVSVLEVGSSSKKQSIGEGSASKVGLHAAPPQNPPSPTIRAPPSPPPPPPLQHNPPPPPPPAYATTATKKENEPRSSRVHSRADNEQNPQPRQASDTQDYPSLIDTFWQTHTVDGVFPKDEDRRIYIRKEVVEAGCYGLSTRGMKINRLARGGKLRGHIPGVDFMMSLFRSDSKYSDMFKEFESGGASGSGGCGDDEICAR</sequence>
<comment type="caution">
    <text evidence="2">The sequence shown here is derived from an EMBL/GenBank/DDBJ whole genome shotgun (WGS) entry which is preliminary data.</text>
</comment>
<evidence type="ECO:0000313" key="2">
    <source>
        <dbReference type="EMBL" id="GJS82564.1"/>
    </source>
</evidence>
<name>A0ABQ4YXH2_9ASTR</name>
<feature type="compositionally biased region" description="Pro residues" evidence="1">
    <location>
        <begin position="111"/>
        <end position="142"/>
    </location>
</feature>
<organism evidence="2 3">
    <name type="scientific">Tanacetum coccineum</name>
    <dbReference type="NCBI Taxonomy" id="301880"/>
    <lineage>
        <taxon>Eukaryota</taxon>
        <taxon>Viridiplantae</taxon>
        <taxon>Streptophyta</taxon>
        <taxon>Embryophyta</taxon>
        <taxon>Tracheophyta</taxon>
        <taxon>Spermatophyta</taxon>
        <taxon>Magnoliopsida</taxon>
        <taxon>eudicotyledons</taxon>
        <taxon>Gunneridae</taxon>
        <taxon>Pentapetalae</taxon>
        <taxon>asterids</taxon>
        <taxon>campanulids</taxon>
        <taxon>Asterales</taxon>
        <taxon>Asteraceae</taxon>
        <taxon>Asteroideae</taxon>
        <taxon>Anthemideae</taxon>
        <taxon>Anthemidinae</taxon>
        <taxon>Tanacetum</taxon>
    </lineage>
</organism>
<keyword evidence="3" id="KW-1185">Reference proteome</keyword>
<feature type="compositionally biased region" description="Polar residues" evidence="1">
    <location>
        <begin position="166"/>
        <end position="178"/>
    </location>
</feature>
<reference evidence="2" key="1">
    <citation type="journal article" date="2022" name="Int. J. Mol. Sci.">
        <title>Draft Genome of Tanacetum Coccineum: Genomic Comparison of Closely Related Tanacetum-Family Plants.</title>
        <authorList>
            <person name="Yamashiro T."/>
            <person name="Shiraishi A."/>
            <person name="Nakayama K."/>
            <person name="Satake H."/>
        </authorList>
    </citation>
    <scope>NUCLEOTIDE SEQUENCE</scope>
</reference>